<proteinExistence type="predicted"/>
<evidence type="ECO:0000256" key="3">
    <source>
        <dbReference type="ARBA" id="ARBA00022833"/>
    </source>
</evidence>
<dbReference type="KEGG" id="cbr:CBG_17986"/>
<evidence type="ECO:0000313" key="8">
    <source>
        <dbReference type="Proteomes" id="UP000008549"/>
    </source>
</evidence>
<dbReference type="OMA" id="TEYKLEC"/>
<evidence type="ECO:0000313" key="7">
    <source>
        <dbReference type="EMBL" id="CAP35516.1"/>
    </source>
</evidence>
<dbReference type="FunCoup" id="A8XSR4">
    <property type="interactions" value="2"/>
</dbReference>
<keyword evidence="1" id="KW-0479">Metal-binding</keyword>
<keyword evidence="8" id="KW-1185">Reference proteome</keyword>
<evidence type="ECO:0000259" key="6">
    <source>
        <dbReference type="PROSITE" id="PS50089"/>
    </source>
</evidence>
<evidence type="ECO:0000256" key="4">
    <source>
        <dbReference type="PROSITE-ProRule" id="PRU00175"/>
    </source>
</evidence>
<dbReference type="SUPFAM" id="SSF57850">
    <property type="entry name" value="RING/U-box"/>
    <property type="match status" value="1"/>
</dbReference>
<dbReference type="GO" id="GO:0008270">
    <property type="term" value="F:zinc ion binding"/>
    <property type="evidence" value="ECO:0007669"/>
    <property type="project" value="UniProtKB-KW"/>
</dbReference>
<dbReference type="HOGENOM" id="CLU_483338_0_0_1"/>
<dbReference type="PROSITE" id="PS50089">
    <property type="entry name" value="ZF_RING_2"/>
    <property type="match status" value="1"/>
</dbReference>
<dbReference type="WormBase" id="CBG17986">
    <property type="protein sequence ID" value="CBP39327"/>
    <property type="gene ID" value="WBGene00037486"/>
</dbReference>
<dbReference type="eggNOG" id="ENOG502R991">
    <property type="taxonomic scope" value="Eukaryota"/>
</dbReference>
<organism evidence="7 8">
    <name type="scientific">Caenorhabditis briggsae</name>
    <dbReference type="NCBI Taxonomy" id="6238"/>
    <lineage>
        <taxon>Eukaryota</taxon>
        <taxon>Metazoa</taxon>
        <taxon>Ecdysozoa</taxon>
        <taxon>Nematoda</taxon>
        <taxon>Chromadorea</taxon>
        <taxon>Rhabditida</taxon>
        <taxon>Rhabditina</taxon>
        <taxon>Rhabditomorpha</taxon>
        <taxon>Rhabditoidea</taxon>
        <taxon>Rhabditidae</taxon>
        <taxon>Peloderinae</taxon>
        <taxon>Caenorhabditis</taxon>
    </lineage>
</organism>
<keyword evidence="3" id="KW-0862">Zinc</keyword>
<sequence>MSLLPAYSWFQCTQFFQNKMMLTPQLFHDIIRPCPACETPYDIRLHAPHVLPCSHTFCMMCLSKHEQRKKKKCPICDAKYSKFAPNLALMEVSERIDERRVFLESDTRQCDECDNRVKTSMMRRCETCEKQLMTRTEYKLECIICLECCVNSHNGHNFIRFNTAPSSSIESSPMLQQRARHPSTSSTVSVHFRHPSTVSGRLSTTKGLINTIKSWSFRSSNELSFVLSPPSKLAFSEEDIVMQCQSPFYENETAQSQHQILRNRMSSSRFLCYDPNNPDNISVDSVFVESPQSLPNNLTPRMSSSCRSSCIQHKNDSGVMMTPSSSSSPATPSVVTSHPHFSRSATSLRIPSPATTSKIQGIQNFFGSSRVPRNNRMQMGVADIIRTFCYTSDHKNCQCATIVPPSCGSGAVNYTFCHLLDDVVLPPPEIVVHDEHSVSAVVPRFFQEAPFDVIKPSFLYLLALFTKNGSECTSFGHIEAYHRQQDRCLLRIRVQMPKIDYTGTDNYYYDDRSALESQFSRDLFGIAENVTFWNEVTIRRDEKILNGTLAFATVMKSTRVDYSL</sequence>
<reference evidence="7 8" key="1">
    <citation type="journal article" date="2003" name="PLoS Biol.">
        <title>The genome sequence of Caenorhabditis briggsae: a platform for comparative genomics.</title>
        <authorList>
            <person name="Stein L.D."/>
            <person name="Bao Z."/>
            <person name="Blasiar D."/>
            <person name="Blumenthal T."/>
            <person name="Brent M.R."/>
            <person name="Chen N."/>
            <person name="Chinwalla A."/>
            <person name="Clarke L."/>
            <person name="Clee C."/>
            <person name="Coghlan A."/>
            <person name="Coulson A."/>
            <person name="D'Eustachio P."/>
            <person name="Fitch D.H."/>
            <person name="Fulton L.A."/>
            <person name="Fulton R.E."/>
            <person name="Griffiths-Jones S."/>
            <person name="Harris T.W."/>
            <person name="Hillier L.W."/>
            <person name="Kamath R."/>
            <person name="Kuwabara P.E."/>
            <person name="Mardis E.R."/>
            <person name="Marra M.A."/>
            <person name="Miner T.L."/>
            <person name="Minx P."/>
            <person name="Mullikin J.C."/>
            <person name="Plumb R.W."/>
            <person name="Rogers J."/>
            <person name="Schein J.E."/>
            <person name="Sohrmann M."/>
            <person name="Spieth J."/>
            <person name="Stajich J.E."/>
            <person name="Wei C."/>
            <person name="Willey D."/>
            <person name="Wilson R.K."/>
            <person name="Durbin R."/>
            <person name="Waterston R.H."/>
        </authorList>
    </citation>
    <scope>NUCLEOTIDE SEQUENCE [LARGE SCALE GENOMIC DNA]</scope>
    <source>
        <strain evidence="7 8">AF16</strain>
    </source>
</reference>
<dbReference type="PROSITE" id="PS00518">
    <property type="entry name" value="ZF_RING_1"/>
    <property type="match status" value="1"/>
</dbReference>
<feature type="region of interest" description="Disordered" evidence="5">
    <location>
        <begin position="318"/>
        <end position="348"/>
    </location>
</feature>
<dbReference type="Gene3D" id="3.30.40.10">
    <property type="entry name" value="Zinc/RING finger domain, C3HC4 (zinc finger)"/>
    <property type="match status" value="1"/>
</dbReference>
<dbReference type="InterPro" id="IPR017907">
    <property type="entry name" value="Znf_RING_CS"/>
</dbReference>
<protein>
    <submittedName>
        <fullName evidence="7">Protein CBG17986</fullName>
    </submittedName>
</protein>
<evidence type="ECO:0000256" key="1">
    <source>
        <dbReference type="ARBA" id="ARBA00022723"/>
    </source>
</evidence>
<dbReference type="SMART" id="SM00184">
    <property type="entry name" value="RING"/>
    <property type="match status" value="1"/>
</dbReference>
<feature type="compositionally biased region" description="Low complexity" evidence="5">
    <location>
        <begin position="318"/>
        <end position="337"/>
    </location>
</feature>
<name>A8XSR4_CAEBR</name>
<dbReference type="Proteomes" id="UP000008549">
    <property type="component" value="Unassembled WGS sequence"/>
</dbReference>
<keyword evidence="2 4" id="KW-0863">Zinc-finger</keyword>
<dbReference type="InterPro" id="IPR018957">
    <property type="entry name" value="Znf_C3HC4_RING-type"/>
</dbReference>
<dbReference type="AlphaFoldDB" id="A8XSR4"/>
<gene>
    <name evidence="7 9" type="ORF">CBG17986</name>
    <name evidence="7" type="ORF">CBG_17986</name>
</gene>
<evidence type="ECO:0000313" key="9">
    <source>
        <dbReference type="WormBase" id="CBG17986"/>
    </source>
</evidence>
<reference evidence="7 8" key="2">
    <citation type="journal article" date="2011" name="PLoS Genet.">
        <title>Caenorhabditis briggsae recombinant inbred line genotypes reveal inter-strain incompatibility and the evolution of recombination.</title>
        <authorList>
            <person name="Ross J.A."/>
            <person name="Koboldt D.C."/>
            <person name="Staisch J.E."/>
            <person name="Chamberlin H.M."/>
            <person name="Gupta B.P."/>
            <person name="Miller R.D."/>
            <person name="Baird S.E."/>
            <person name="Haag E.S."/>
        </authorList>
    </citation>
    <scope>NUCLEOTIDE SEQUENCE [LARGE SCALE GENOMIC DNA]</scope>
    <source>
        <strain evidence="7 8">AF16</strain>
    </source>
</reference>
<feature type="domain" description="RING-type" evidence="6">
    <location>
        <begin position="34"/>
        <end position="77"/>
    </location>
</feature>
<dbReference type="InterPro" id="IPR013083">
    <property type="entry name" value="Znf_RING/FYVE/PHD"/>
</dbReference>
<accession>A8XSR4</accession>
<dbReference type="CTD" id="8584043"/>
<evidence type="ECO:0000256" key="2">
    <source>
        <dbReference type="ARBA" id="ARBA00022771"/>
    </source>
</evidence>
<dbReference type="STRING" id="6238.A8XSR4"/>
<dbReference type="Pfam" id="PF00097">
    <property type="entry name" value="zf-C3HC4"/>
    <property type="match status" value="1"/>
</dbReference>
<dbReference type="EMBL" id="HE600963">
    <property type="protein sequence ID" value="CAP35516.1"/>
    <property type="molecule type" value="Genomic_DNA"/>
</dbReference>
<dbReference type="InParanoid" id="A8XSR4"/>
<dbReference type="InterPro" id="IPR001841">
    <property type="entry name" value="Znf_RING"/>
</dbReference>
<evidence type="ECO:0000256" key="5">
    <source>
        <dbReference type="SAM" id="MobiDB-lite"/>
    </source>
</evidence>
<dbReference type="GeneID" id="8584043"/>
<dbReference type="RefSeq" id="XP_002642049.1">
    <property type="nucleotide sequence ID" value="XM_002642003.1"/>
</dbReference>